<keyword evidence="5" id="KW-0769">Symport</keyword>
<evidence type="ECO:0000256" key="2">
    <source>
        <dbReference type="ARBA" id="ARBA00022448"/>
    </source>
</evidence>
<dbReference type="GO" id="GO:0005886">
    <property type="term" value="C:plasma membrane"/>
    <property type="evidence" value="ECO:0007669"/>
    <property type="project" value="UniProtKB-SubCell"/>
</dbReference>
<accession>A0A1A9H8W5</accession>
<feature type="transmembrane region" description="Helical" evidence="8">
    <location>
        <begin position="202"/>
        <end position="221"/>
    </location>
</feature>
<dbReference type="PROSITE" id="PS50850">
    <property type="entry name" value="MFS"/>
    <property type="match status" value="1"/>
</dbReference>
<evidence type="ECO:0000259" key="9">
    <source>
        <dbReference type="PROSITE" id="PS50850"/>
    </source>
</evidence>
<reference evidence="10 11" key="1">
    <citation type="submission" date="2014-04" db="EMBL/GenBank/DDBJ databases">
        <title>Detecting global and local adaptation in a worldwide sample of Helicobacter pylori genomes.</title>
        <authorList>
            <person name="Montano V."/>
            <person name="Didelot X."/>
            <person name="Foll M."/>
            <person name="Linz B."/>
            <person name="Reinhardt R."/>
            <person name="Suerbaum S."/>
            <person name="Moodley Y."/>
            <person name="Jensen J.D."/>
        </authorList>
    </citation>
    <scope>NUCLEOTIDE SEQUENCE [LARGE SCALE GENOMIC DNA]</scope>
    <source>
        <strain evidence="11">ausabrJ05</strain>
    </source>
</reference>
<dbReference type="InterPro" id="IPR011701">
    <property type="entry name" value="MFS"/>
</dbReference>
<dbReference type="EMBL" id="CP011485">
    <property type="protein sequence ID" value="ANH47048.1"/>
    <property type="molecule type" value="Genomic_DNA"/>
</dbReference>
<keyword evidence="4 8" id="KW-0812">Transmembrane</keyword>
<feature type="transmembrane region" description="Helical" evidence="8">
    <location>
        <begin position="125"/>
        <end position="156"/>
    </location>
</feature>
<keyword evidence="2" id="KW-0813">Transport</keyword>
<feature type="transmembrane region" description="Helical" evidence="8">
    <location>
        <begin position="168"/>
        <end position="190"/>
    </location>
</feature>
<dbReference type="PATRIC" id="fig|210.2440.peg.880"/>
<dbReference type="PANTHER" id="PTHR43528">
    <property type="entry name" value="ALPHA-KETOGLUTARATE PERMEASE"/>
    <property type="match status" value="1"/>
</dbReference>
<proteinExistence type="predicted"/>
<dbReference type="RefSeq" id="WP_064437761.1">
    <property type="nucleotide sequence ID" value="NZ_CP011485.1"/>
</dbReference>
<keyword evidence="7 8" id="KW-0472">Membrane</keyword>
<dbReference type="AlphaFoldDB" id="A0A1A9H8W5"/>
<feature type="transmembrane region" description="Helical" evidence="8">
    <location>
        <begin position="386"/>
        <end position="405"/>
    </location>
</feature>
<keyword evidence="6 8" id="KW-1133">Transmembrane helix</keyword>
<feature type="transmembrane region" description="Helical" evidence="8">
    <location>
        <begin position="425"/>
        <end position="447"/>
    </location>
</feature>
<feature type="transmembrane region" description="Helical" evidence="8">
    <location>
        <begin position="324"/>
        <end position="343"/>
    </location>
</feature>
<dbReference type="InterPro" id="IPR036259">
    <property type="entry name" value="MFS_trans_sf"/>
</dbReference>
<dbReference type="InterPro" id="IPR051084">
    <property type="entry name" value="H+-coupled_symporters"/>
</dbReference>
<dbReference type="Proteomes" id="UP000078049">
    <property type="component" value="Chromosome"/>
</dbReference>
<evidence type="ECO:0000256" key="1">
    <source>
        <dbReference type="ARBA" id="ARBA00004651"/>
    </source>
</evidence>
<dbReference type="Gene3D" id="1.20.1250.20">
    <property type="entry name" value="MFS general substrate transporter like domains"/>
    <property type="match status" value="2"/>
</dbReference>
<dbReference type="InterPro" id="IPR020846">
    <property type="entry name" value="MFS_dom"/>
</dbReference>
<feature type="transmembrane region" description="Helical" evidence="8">
    <location>
        <begin position="254"/>
        <end position="276"/>
    </location>
</feature>
<keyword evidence="3" id="KW-1003">Cell membrane</keyword>
<feature type="domain" description="Major facilitator superfamily (MFS) profile" evidence="9">
    <location>
        <begin position="11"/>
        <end position="448"/>
    </location>
</feature>
<name>A0A1A9H8W5_HELPX</name>
<evidence type="ECO:0000256" key="6">
    <source>
        <dbReference type="ARBA" id="ARBA00022989"/>
    </source>
</evidence>
<organism evidence="10 11">
    <name type="scientific">Helicobacter pylori</name>
    <name type="common">Campylobacter pylori</name>
    <dbReference type="NCBI Taxonomy" id="210"/>
    <lineage>
        <taxon>Bacteria</taxon>
        <taxon>Pseudomonadati</taxon>
        <taxon>Campylobacterota</taxon>
        <taxon>Epsilonproteobacteria</taxon>
        <taxon>Campylobacterales</taxon>
        <taxon>Helicobacteraceae</taxon>
        <taxon>Helicobacter</taxon>
    </lineage>
</organism>
<evidence type="ECO:0000313" key="10">
    <source>
        <dbReference type="EMBL" id="ANH47048.1"/>
    </source>
</evidence>
<evidence type="ECO:0000256" key="8">
    <source>
        <dbReference type="SAM" id="Phobius"/>
    </source>
</evidence>
<feature type="transmembrane region" description="Helical" evidence="8">
    <location>
        <begin position="296"/>
        <end position="317"/>
    </location>
</feature>
<evidence type="ECO:0000256" key="7">
    <source>
        <dbReference type="ARBA" id="ARBA00023136"/>
    </source>
</evidence>
<comment type="subcellular location">
    <subcellularLocation>
        <location evidence="1">Cell membrane</location>
        <topology evidence="1">Multi-pass membrane protein</topology>
    </subcellularLocation>
</comment>
<feature type="transmembrane region" description="Helical" evidence="8">
    <location>
        <begin position="349"/>
        <end position="374"/>
    </location>
</feature>
<dbReference type="SUPFAM" id="SSF103473">
    <property type="entry name" value="MFS general substrate transporter"/>
    <property type="match status" value="1"/>
</dbReference>
<evidence type="ECO:0000313" key="11">
    <source>
        <dbReference type="Proteomes" id="UP000078049"/>
    </source>
</evidence>
<dbReference type="GO" id="GO:0015293">
    <property type="term" value="F:symporter activity"/>
    <property type="evidence" value="ECO:0007669"/>
    <property type="project" value="UniProtKB-KW"/>
</dbReference>
<feature type="transmembrane region" description="Helical" evidence="8">
    <location>
        <begin position="21"/>
        <end position="40"/>
    </location>
</feature>
<feature type="transmembrane region" description="Helical" evidence="8">
    <location>
        <begin position="85"/>
        <end position="105"/>
    </location>
</feature>
<protein>
    <submittedName>
        <fullName evidence="10">Integrase</fullName>
    </submittedName>
</protein>
<evidence type="ECO:0000256" key="5">
    <source>
        <dbReference type="ARBA" id="ARBA00022847"/>
    </source>
</evidence>
<evidence type="ECO:0000256" key="3">
    <source>
        <dbReference type="ARBA" id="ARBA00022475"/>
    </source>
</evidence>
<evidence type="ECO:0000256" key="4">
    <source>
        <dbReference type="ARBA" id="ARBA00022692"/>
    </source>
</evidence>
<dbReference type="PANTHER" id="PTHR43528:SF7">
    <property type="entry name" value="MFS TRANSPORTER"/>
    <property type="match status" value="1"/>
</dbReference>
<dbReference type="Pfam" id="PF07690">
    <property type="entry name" value="MFS_1"/>
    <property type="match status" value="1"/>
</dbReference>
<gene>
    <name evidence="10" type="ORF">AA973_04255</name>
</gene>
<feature type="transmembrane region" description="Helical" evidence="8">
    <location>
        <begin position="52"/>
        <end position="73"/>
    </location>
</feature>
<sequence>MKHLGKKEIRTLGLSSLGGTLEFYDFIIFVFFTSIIARHFFPNTLSPIWSEINTYGIFAAGYLARPLGGIVMAHFGDKFGRKNMFMLSILLMVIPTFALALMPTFNHFVSFGVDSMGLTPKNAHYLGYIAPVFLVFVRICQGVAVGGELPGAWVFVHEHAPQGQKNTYIGFLTASVVSGILLGSLVYIGIYMVFDKPVVEDWAWRVAFGLGGIFGIISVYLRRFLEETPVFQQMKQDDALVKFPLKEVFKNSRFGILISMLITWVLTACILIFILFVPNFTLMHPHFNFTPFEKTYFQILGLVGIVSSIILTGFLADKIKPHKVCMAFSAAFAFFGFLFFKEFYSNAPILVNTIVLYFLACFCAGIMNFCPIFMSDVFSARIRFSGISFAYNIAYAITAGFTPQLSSYFNAKAIAAPESLQSYGLGFYIFVVALIAFIVSLLMAPIYNKSNTQHEVSPIT</sequence>